<dbReference type="InterPro" id="IPR035313">
    <property type="entry name" value="TbpB_N-lobe"/>
</dbReference>
<dbReference type="Pfam" id="PF17483">
    <property type="entry name" value="TbpB_C"/>
    <property type="match status" value="1"/>
</dbReference>
<feature type="domain" description="Transferrin-binding protein B N-lobe handle" evidence="12">
    <location>
        <begin position="50"/>
        <end position="184"/>
    </location>
</feature>
<keyword evidence="4" id="KW-0843">Virulence</keyword>
<protein>
    <recommendedName>
        <fullName evidence="9">Transferrin-binding protein B</fullName>
    </recommendedName>
</protein>
<evidence type="ECO:0000259" key="10">
    <source>
        <dbReference type="Pfam" id="PF01298"/>
    </source>
</evidence>
<evidence type="ECO:0000313" key="13">
    <source>
        <dbReference type="EMBL" id="VEJ16177.1"/>
    </source>
</evidence>
<evidence type="ECO:0000259" key="12">
    <source>
        <dbReference type="Pfam" id="PF17484"/>
    </source>
</evidence>
<dbReference type="Pfam" id="PF17484">
    <property type="entry name" value="TbpB_A"/>
    <property type="match status" value="1"/>
</dbReference>
<evidence type="ECO:0000256" key="1">
    <source>
        <dbReference type="ARBA" id="ARBA00004241"/>
    </source>
</evidence>
<keyword evidence="5" id="KW-0472">Membrane</keyword>
<dbReference type="InterPro" id="IPR001677">
    <property type="entry name" value="TbpB_B_D"/>
</dbReference>
<feature type="domain" description="Transferrin-binding protein B C-lobe/N-lobe beta-barrel" evidence="10">
    <location>
        <begin position="187"/>
        <end position="341"/>
    </location>
</feature>
<reference evidence="13 14" key="1">
    <citation type="submission" date="2018-12" db="EMBL/GenBank/DDBJ databases">
        <authorList>
            <consortium name="Pathogen Informatics"/>
        </authorList>
    </citation>
    <scope>NUCLEOTIDE SEQUENCE [LARGE SCALE GENOMIC DNA]</scope>
    <source>
        <strain evidence="13 14">NCTC10976</strain>
    </source>
</reference>
<evidence type="ECO:0000256" key="5">
    <source>
        <dbReference type="ARBA" id="ARBA00023136"/>
    </source>
</evidence>
<dbReference type="AlphaFoldDB" id="A0A448TX48"/>
<name>A0A448TX48_ACTPL</name>
<dbReference type="PROSITE" id="PS51257">
    <property type="entry name" value="PROKAR_LIPOPROTEIN"/>
    <property type="match status" value="1"/>
</dbReference>
<dbReference type="Gene3D" id="2.40.160.90">
    <property type="match status" value="2"/>
</dbReference>
<dbReference type="InterPro" id="IPR035316">
    <property type="entry name" value="TbpB_C-lobe"/>
</dbReference>
<dbReference type="Proteomes" id="UP000275510">
    <property type="component" value="Chromosome"/>
</dbReference>
<evidence type="ECO:0000256" key="2">
    <source>
        <dbReference type="ARBA" id="ARBA00004459"/>
    </source>
</evidence>
<accession>A0A448TX48</accession>
<dbReference type="InterPro" id="IPR038197">
    <property type="entry name" value="TbpB_C-lobe_sf"/>
</dbReference>
<proteinExistence type="predicted"/>
<feature type="domain" description="Transferrin-binding protein B C-lobe handle" evidence="11">
    <location>
        <begin position="352"/>
        <end position="432"/>
    </location>
</feature>
<comment type="subcellular location">
    <subcellularLocation>
        <location evidence="2">Cell outer membrane</location>
        <topology evidence="2">Lipid-anchor</topology>
    </subcellularLocation>
    <subcellularLocation>
        <location evidence="1">Cell surface</location>
    </subcellularLocation>
</comment>
<keyword evidence="8" id="KW-0449">Lipoprotein</keyword>
<evidence type="ECO:0000256" key="3">
    <source>
        <dbReference type="ARBA" id="ARBA00022729"/>
    </source>
</evidence>
<dbReference type="SUPFAM" id="SSF56925">
    <property type="entry name" value="OMPA-like"/>
    <property type="match status" value="2"/>
</dbReference>
<keyword evidence="3" id="KW-0732">Signal</keyword>
<dbReference type="Gene3D" id="2.40.128.240">
    <property type="match status" value="1"/>
</dbReference>
<organism evidence="13 14">
    <name type="scientific">Actinobacillus pleuropneumoniae</name>
    <name type="common">Haemophilus pleuropneumoniae</name>
    <dbReference type="NCBI Taxonomy" id="715"/>
    <lineage>
        <taxon>Bacteria</taxon>
        <taxon>Pseudomonadati</taxon>
        <taxon>Pseudomonadota</taxon>
        <taxon>Gammaproteobacteria</taxon>
        <taxon>Pasteurellales</taxon>
        <taxon>Pasteurellaceae</taxon>
        <taxon>Actinobacillus</taxon>
    </lineage>
</organism>
<evidence type="ECO:0000256" key="9">
    <source>
        <dbReference type="ARBA" id="ARBA00023628"/>
    </source>
</evidence>
<dbReference type="Pfam" id="PF01298">
    <property type="entry name" value="TbpB_B_D"/>
    <property type="match status" value="2"/>
</dbReference>
<feature type="domain" description="Transferrin-binding protein B C-lobe/N-lobe beta-barrel" evidence="10">
    <location>
        <begin position="437"/>
        <end position="564"/>
    </location>
</feature>
<keyword evidence="7" id="KW-0998">Cell outer membrane</keyword>
<sequence length="569" mass="62504">MNVKKSQIAIVIAATLLTACSGGKGGFGLDNTQEQIPRYDPKKTKSIEFGDDVTEAKPYEQLPEFLQPTLGSEIAIPRRIIGPKAEERVELSPDNIKRLGGSLDEIPHAKEIEDHPAVKKSGEKFSLVYSHDNKSPQRTRNMDYVRSGFVFALGGFSTEKNEKQENVYRSGKIGYVFYKGINPSKALPVDKIVKYEGTWDFTTDAVNKRRAQGFEESYIGDRYGAISYDEPINNDKYGAVGHSSEFVVNFGKKELTGQLYRNHPIRKENTQEKTKRYDINAKLFGNRFRGSAKATDPKDRYFGKDANNSLEGGFYGPNAEELAGKFLSNDKSLFGVFAAKQKGQKAETETKFDARQIDLKDFKQSEMDSFGQANLLVIDGHIIPLLKQNFDHQLANKSVKVTACCENLADVKFGTFDVAGEGPKLYLTGERTAVDAIPKSGVFAYKGSWQGQISSQDGTKWQTPENSAAYLQVDFDNKRVNGGFGSGPTSGTVLSLQEGVIDKNGFSGVVKTLKDGFSANGKTFHVDGKVSGGFYGKTASEIGGSLLSTEQSQDKAAGVFGAKRQVEKK</sequence>
<dbReference type="GO" id="GO:0009279">
    <property type="term" value="C:cell outer membrane"/>
    <property type="evidence" value="ECO:0007669"/>
    <property type="project" value="UniProtKB-SubCell"/>
</dbReference>
<keyword evidence="6" id="KW-0564">Palmitate</keyword>
<dbReference type="RefSeq" id="WP_005600303.1">
    <property type="nucleotide sequence ID" value="NZ_CBDBSX010000058.1"/>
</dbReference>
<evidence type="ECO:0000313" key="14">
    <source>
        <dbReference type="Proteomes" id="UP000275510"/>
    </source>
</evidence>
<gene>
    <name evidence="13" type="primary">tbpB2</name>
    <name evidence="13" type="ORF">NCTC10976_00254</name>
</gene>
<evidence type="ECO:0000256" key="7">
    <source>
        <dbReference type="ARBA" id="ARBA00023237"/>
    </source>
</evidence>
<evidence type="ECO:0000256" key="6">
    <source>
        <dbReference type="ARBA" id="ARBA00023139"/>
    </source>
</evidence>
<evidence type="ECO:0000256" key="4">
    <source>
        <dbReference type="ARBA" id="ARBA00023026"/>
    </source>
</evidence>
<evidence type="ECO:0000256" key="8">
    <source>
        <dbReference type="ARBA" id="ARBA00023288"/>
    </source>
</evidence>
<dbReference type="InterPro" id="IPR038669">
    <property type="entry name" value="TbpB_N-lobe_sf"/>
</dbReference>
<dbReference type="GO" id="GO:0009986">
    <property type="term" value="C:cell surface"/>
    <property type="evidence" value="ECO:0007669"/>
    <property type="project" value="UniProtKB-SubCell"/>
</dbReference>
<dbReference type="Gene3D" id="2.40.128.250">
    <property type="match status" value="1"/>
</dbReference>
<dbReference type="InterPro" id="IPR011250">
    <property type="entry name" value="OMP/PagP_B-barrel"/>
</dbReference>
<evidence type="ECO:0000259" key="11">
    <source>
        <dbReference type="Pfam" id="PF17483"/>
    </source>
</evidence>
<dbReference type="EMBL" id="LR134515">
    <property type="protein sequence ID" value="VEJ16177.1"/>
    <property type="molecule type" value="Genomic_DNA"/>
</dbReference>